<keyword evidence="4" id="KW-1185">Reference proteome</keyword>
<proteinExistence type="predicted"/>
<feature type="compositionally biased region" description="Polar residues" evidence="1">
    <location>
        <begin position="47"/>
        <end position="59"/>
    </location>
</feature>
<dbReference type="KEGG" id="tva:4775740"/>
<organism evidence="3 4">
    <name type="scientific">Trichomonas vaginalis (strain ATCC PRA-98 / G3)</name>
    <dbReference type="NCBI Taxonomy" id="412133"/>
    <lineage>
        <taxon>Eukaryota</taxon>
        <taxon>Metamonada</taxon>
        <taxon>Parabasalia</taxon>
        <taxon>Trichomonadida</taxon>
        <taxon>Trichomonadidae</taxon>
        <taxon>Trichomonas</taxon>
    </lineage>
</organism>
<evidence type="ECO:0000256" key="1">
    <source>
        <dbReference type="SAM" id="MobiDB-lite"/>
    </source>
</evidence>
<dbReference type="InterPro" id="IPR017930">
    <property type="entry name" value="Myb_dom"/>
</dbReference>
<dbReference type="RefSeq" id="XP_001329857.1">
    <property type="nucleotide sequence ID" value="XM_001329822.1"/>
</dbReference>
<name>A2DPH8_TRIV3</name>
<dbReference type="VEuPathDB" id="TrichDB:TVAGG3_0680500"/>
<dbReference type="PROSITE" id="PS51294">
    <property type="entry name" value="HTH_MYB"/>
    <property type="match status" value="1"/>
</dbReference>
<gene>
    <name evidence="3" type="ORF">TVAG_170360</name>
</gene>
<dbReference type="Proteomes" id="UP000001542">
    <property type="component" value="Unassembled WGS sequence"/>
</dbReference>
<dbReference type="AlphaFoldDB" id="A2DPH8"/>
<evidence type="ECO:0000313" key="3">
    <source>
        <dbReference type="EMBL" id="EAY17722.1"/>
    </source>
</evidence>
<sequence>MGNRSDVQCRYHYQQLKKLLRKPSKHTKSQHNTAKSTKVRDDKQAVSLKSSNNNETTIESPPLVEGVIKRALPPTQPLTILSPLEPPIYLTQKMLDTAHNIDAFLNQFGY</sequence>
<evidence type="ECO:0000259" key="2">
    <source>
        <dbReference type="PROSITE" id="PS51294"/>
    </source>
</evidence>
<dbReference type="SMR" id="A2DPH8"/>
<feature type="domain" description="HTH myb-type" evidence="2">
    <location>
        <begin position="1"/>
        <end position="21"/>
    </location>
</feature>
<evidence type="ECO:0000313" key="4">
    <source>
        <dbReference type="Proteomes" id="UP000001542"/>
    </source>
</evidence>
<feature type="region of interest" description="Disordered" evidence="1">
    <location>
        <begin position="18"/>
        <end position="63"/>
    </location>
</feature>
<dbReference type="InParanoid" id="A2DPH8"/>
<reference evidence="3" key="2">
    <citation type="journal article" date="2007" name="Science">
        <title>Draft genome sequence of the sexually transmitted pathogen Trichomonas vaginalis.</title>
        <authorList>
            <person name="Carlton J.M."/>
            <person name="Hirt R.P."/>
            <person name="Silva J.C."/>
            <person name="Delcher A.L."/>
            <person name="Schatz M."/>
            <person name="Zhao Q."/>
            <person name="Wortman J.R."/>
            <person name="Bidwell S.L."/>
            <person name="Alsmark U.C.M."/>
            <person name="Besteiro S."/>
            <person name="Sicheritz-Ponten T."/>
            <person name="Noel C.J."/>
            <person name="Dacks J.B."/>
            <person name="Foster P.G."/>
            <person name="Simillion C."/>
            <person name="Van de Peer Y."/>
            <person name="Miranda-Saavedra D."/>
            <person name="Barton G.J."/>
            <person name="Westrop G.D."/>
            <person name="Mueller S."/>
            <person name="Dessi D."/>
            <person name="Fiori P.L."/>
            <person name="Ren Q."/>
            <person name="Paulsen I."/>
            <person name="Zhang H."/>
            <person name="Bastida-Corcuera F.D."/>
            <person name="Simoes-Barbosa A."/>
            <person name="Brown M.T."/>
            <person name="Hayes R.D."/>
            <person name="Mukherjee M."/>
            <person name="Okumura C.Y."/>
            <person name="Schneider R."/>
            <person name="Smith A.J."/>
            <person name="Vanacova S."/>
            <person name="Villalvazo M."/>
            <person name="Haas B.J."/>
            <person name="Pertea M."/>
            <person name="Feldblyum T.V."/>
            <person name="Utterback T.R."/>
            <person name="Shu C.L."/>
            <person name="Osoegawa K."/>
            <person name="de Jong P.J."/>
            <person name="Hrdy I."/>
            <person name="Horvathova L."/>
            <person name="Zubacova Z."/>
            <person name="Dolezal P."/>
            <person name="Malik S.B."/>
            <person name="Logsdon J.M. Jr."/>
            <person name="Henze K."/>
            <person name="Gupta A."/>
            <person name="Wang C.C."/>
            <person name="Dunne R.L."/>
            <person name="Upcroft J.A."/>
            <person name="Upcroft P."/>
            <person name="White O."/>
            <person name="Salzberg S.L."/>
            <person name="Tang P."/>
            <person name="Chiu C.-H."/>
            <person name="Lee Y.-S."/>
            <person name="Embley T.M."/>
            <person name="Coombs G.H."/>
            <person name="Mottram J.C."/>
            <person name="Tachezy J."/>
            <person name="Fraser-Liggett C.M."/>
            <person name="Johnson P.J."/>
        </authorList>
    </citation>
    <scope>NUCLEOTIDE SEQUENCE [LARGE SCALE GENOMIC DNA]</scope>
    <source>
        <strain evidence="3">G3</strain>
    </source>
</reference>
<feature type="compositionally biased region" description="Basic residues" evidence="1">
    <location>
        <begin position="18"/>
        <end position="29"/>
    </location>
</feature>
<accession>A2DPH8</accession>
<reference evidence="3" key="1">
    <citation type="submission" date="2006-10" db="EMBL/GenBank/DDBJ databases">
        <authorList>
            <person name="Amadeo P."/>
            <person name="Zhao Q."/>
            <person name="Wortman J."/>
            <person name="Fraser-Liggett C."/>
            <person name="Carlton J."/>
        </authorList>
    </citation>
    <scope>NUCLEOTIDE SEQUENCE</scope>
    <source>
        <strain evidence="3">G3</strain>
    </source>
</reference>
<protein>
    <recommendedName>
        <fullName evidence="2">HTH myb-type domain-containing protein</fullName>
    </recommendedName>
</protein>
<dbReference type="VEuPathDB" id="TrichDB:TVAG_170360"/>
<dbReference type="EMBL" id="DS113227">
    <property type="protein sequence ID" value="EAY17722.1"/>
    <property type="molecule type" value="Genomic_DNA"/>
</dbReference>